<comment type="caution">
    <text evidence="4">The sequence shown here is derived from an EMBL/GenBank/DDBJ whole genome shotgun (WGS) entry which is preliminary data.</text>
</comment>
<feature type="region of interest" description="Disordered" evidence="2">
    <location>
        <begin position="184"/>
        <end position="234"/>
    </location>
</feature>
<name>A0A0F9ANB2_9ZZZZ</name>
<dbReference type="Pfam" id="PF00015">
    <property type="entry name" value="MCPsignal"/>
    <property type="match status" value="1"/>
</dbReference>
<dbReference type="SUPFAM" id="SSF58104">
    <property type="entry name" value="Methyl-accepting chemotaxis protein (MCP) signaling domain"/>
    <property type="match status" value="1"/>
</dbReference>
<evidence type="ECO:0000313" key="4">
    <source>
        <dbReference type="EMBL" id="KKL11124.1"/>
    </source>
</evidence>
<proteinExistence type="predicted"/>
<feature type="non-terminal residue" evidence="4">
    <location>
        <position position="1"/>
    </location>
</feature>
<protein>
    <recommendedName>
        <fullName evidence="3">Methyl-accepting transducer domain-containing protein</fullName>
    </recommendedName>
</protein>
<dbReference type="InterPro" id="IPR004089">
    <property type="entry name" value="MCPsignal_dom"/>
</dbReference>
<dbReference type="GO" id="GO:0016020">
    <property type="term" value="C:membrane"/>
    <property type="evidence" value="ECO:0007669"/>
    <property type="project" value="InterPro"/>
</dbReference>
<feature type="compositionally biased region" description="Basic residues" evidence="2">
    <location>
        <begin position="206"/>
        <end position="215"/>
    </location>
</feature>
<keyword evidence="1" id="KW-0807">Transducer</keyword>
<evidence type="ECO:0000256" key="2">
    <source>
        <dbReference type="SAM" id="MobiDB-lite"/>
    </source>
</evidence>
<dbReference type="AlphaFoldDB" id="A0A0F9ANB2"/>
<accession>A0A0F9ANB2</accession>
<dbReference type="PANTHER" id="PTHR32089">
    <property type="entry name" value="METHYL-ACCEPTING CHEMOTAXIS PROTEIN MCPB"/>
    <property type="match status" value="1"/>
</dbReference>
<gene>
    <name evidence="4" type="ORF">LCGC14_2548950</name>
</gene>
<evidence type="ECO:0000259" key="3">
    <source>
        <dbReference type="PROSITE" id="PS50111"/>
    </source>
</evidence>
<dbReference type="Gene3D" id="1.10.287.950">
    <property type="entry name" value="Methyl-accepting chemotaxis protein"/>
    <property type="match status" value="1"/>
</dbReference>
<feature type="domain" description="Methyl-accepting transducer" evidence="3">
    <location>
        <begin position="1"/>
        <end position="184"/>
    </location>
</feature>
<evidence type="ECO:0000256" key="1">
    <source>
        <dbReference type="ARBA" id="ARBA00023224"/>
    </source>
</evidence>
<dbReference type="GO" id="GO:0007165">
    <property type="term" value="P:signal transduction"/>
    <property type="evidence" value="ECO:0007669"/>
    <property type="project" value="UniProtKB-KW"/>
</dbReference>
<organism evidence="4">
    <name type="scientific">marine sediment metagenome</name>
    <dbReference type="NCBI Taxonomy" id="412755"/>
    <lineage>
        <taxon>unclassified sequences</taxon>
        <taxon>metagenomes</taxon>
        <taxon>ecological metagenomes</taxon>
    </lineage>
</organism>
<dbReference type="EMBL" id="LAZR01041780">
    <property type="protein sequence ID" value="KKL11124.1"/>
    <property type="molecule type" value="Genomic_DNA"/>
</dbReference>
<reference evidence="4" key="1">
    <citation type="journal article" date="2015" name="Nature">
        <title>Complex archaea that bridge the gap between prokaryotes and eukaryotes.</title>
        <authorList>
            <person name="Spang A."/>
            <person name="Saw J.H."/>
            <person name="Jorgensen S.L."/>
            <person name="Zaremba-Niedzwiedzka K."/>
            <person name="Martijn J."/>
            <person name="Lind A.E."/>
            <person name="van Eijk R."/>
            <person name="Schleper C."/>
            <person name="Guy L."/>
            <person name="Ettema T.J."/>
        </authorList>
    </citation>
    <scope>NUCLEOTIDE SEQUENCE</scope>
</reference>
<sequence>VNAASEEIASTTQEVSQNTQSQVDSLVEISNMANDINSFSHEVMASTKDINKIMDLITNISDQTNLLALNASIEAGRAGEHGRGFAVVADEVRKLAEQSQNAVIETADKIEEITTKIEKSVELIGNITVDIQGVTSSGEENSRAIEGISASVEEQTASMEEINSTANRLGSMAEELKDQLAEVSNNNGNGRLKNSDNGQKDSGNGRGKKTKRIRLSRSSVTIKKRKVDQNEQDF</sequence>
<dbReference type="PROSITE" id="PS50111">
    <property type="entry name" value="CHEMOTAXIS_TRANSDUC_2"/>
    <property type="match status" value="1"/>
</dbReference>
<dbReference type="SMART" id="SM00283">
    <property type="entry name" value="MA"/>
    <property type="match status" value="1"/>
</dbReference>
<dbReference type="PANTHER" id="PTHR32089:SF112">
    <property type="entry name" value="LYSOZYME-LIKE PROTEIN-RELATED"/>
    <property type="match status" value="1"/>
</dbReference>